<dbReference type="PROSITE" id="PS00927">
    <property type="entry name" value="TREHALASE_1"/>
    <property type="match status" value="1"/>
</dbReference>
<sequence>MRKILVLLILNCGVYFAHAQPKTPAQLYGELFNAVQMQKIYPDGKTFPDASPRRAPEKIMKDYMAQKDKPDFNLDAFVKQNFNAPATNSTPFKSDVNAGIRKHIDTLWTVLQRVADTVKGTSLIPLPHSYVVPGGRFREVYYWDSYFTMLGLAQSHRYKVVEDEVKNFAYLIDTYGHIPNGNRTYYLSRSQPPFFALMVELLAKIKDQKALVTYQPELLKEYQYFMHGGDALKPGNATEHIVRLDDGSLLNRYYDASDQPREESYREDVLESKKSEQKPADLYRNMRAAAESGWDFSSRWLADGKNLYTIQTTNLVPVDLNCLMYHLETVIAKSYQLKGNKKSAALYMAKAYKRKAALNKYCWDNTTNCYVDYNWKRKAQSPLINISTTFPLYFAMADMDQALKVTALVNNKFLQAGGVSTTLLKTGQQWDRPNGWAPLQYITIMGLKNYHQDSLANVIALRWIKVNTTGFKQTGKLLEKYDLESHGAIAGGGEYPLQDGFGWTNGVLLKLMNDYGVEGEKR</sequence>
<evidence type="ECO:0000256" key="2">
    <source>
        <dbReference type="ARBA" id="ARBA00023295"/>
    </source>
</evidence>
<organism evidence="5 6">
    <name type="scientific">Mucilaginibacter jinjuensis</name>
    <dbReference type="NCBI Taxonomy" id="1176721"/>
    <lineage>
        <taxon>Bacteria</taxon>
        <taxon>Pseudomonadati</taxon>
        <taxon>Bacteroidota</taxon>
        <taxon>Sphingobacteriia</taxon>
        <taxon>Sphingobacteriales</taxon>
        <taxon>Sphingobacteriaceae</taxon>
        <taxon>Mucilaginibacter</taxon>
    </lineage>
</organism>
<name>A0ABY7T6I4_9SPHI</name>
<dbReference type="NCBIfam" id="NF009773">
    <property type="entry name" value="PRK13270.1"/>
    <property type="match status" value="1"/>
</dbReference>
<dbReference type="PANTHER" id="PTHR23403">
    <property type="entry name" value="TREHALASE"/>
    <property type="match status" value="1"/>
</dbReference>
<keyword evidence="1" id="KW-0378">Hydrolase</keyword>
<evidence type="ECO:0000313" key="6">
    <source>
        <dbReference type="Proteomes" id="UP001216139"/>
    </source>
</evidence>
<dbReference type="PROSITE" id="PS00928">
    <property type="entry name" value="TREHALASE_2"/>
    <property type="match status" value="1"/>
</dbReference>
<evidence type="ECO:0000256" key="3">
    <source>
        <dbReference type="SAM" id="MobiDB-lite"/>
    </source>
</evidence>
<protein>
    <submittedName>
        <fullName evidence="5">Alpha,alpha-trehalase TreF</fullName>
    </submittedName>
</protein>
<keyword evidence="2" id="KW-0326">Glycosidase</keyword>
<evidence type="ECO:0000256" key="4">
    <source>
        <dbReference type="SAM" id="SignalP"/>
    </source>
</evidence>
<accession>A0ABY7T6I4</accession>
<dbReference type="PRINTS" id="PR00744">
    <property type="entry name" value="GLHYDRLASE37"/>
</dbReference>
<dbReference type="Gene3D" id="1.50.10.10">
    <property type="match status" value="1"/>
</dbReference>
<dbReference type="PANTHER" id="PTHR23403:SF1">
    <property type="entry name" value="TREHALASE"/>
    <property type="match status" value="1"/>
</dbReference>
<dbReference type="InterPro" id="IPR012341">
    <property type="entry name" value="6hp_glycosidase-like_sf"/>
</dbReference>
<reference evidence="5 6" key="1">
    <citation type="submission" date="2023-02" db="EMBL/GenBank/DDBJ databases">
        <title>Genome sequence of Mucilaginibacter jinjuensis strain KACC 16571.</title>
        <authorList>
            <person name="Kim S."/>
            <person name="Heo J."/>
            <person name="Kwon S.-W."/>
        </authorList>
    </citation>
    <scope>NUCLEOTIDE SEQUENCE [LARGE SCALE GENOMIC DNA]</scope>
    <source>
        <strain evidence="5 6">KACC 16571</strain>
    </source>
</reference>
<dbReference type="InterPro" id="IPR008928">
    <property type="entry name" value="6-hairpin_glycosidase_sf"/>
</dbReference>
<evidence type="ECO:0000313" key="5">
    <source>
        <dbReference type="EMBL" id="WCT11725.1"/>
    </source>
</evidence>
<keyword evidence="6" id="KW-1185">Reference proteome</keyword>
<dbReference type="EMBL" id="CP117167">
    <property type="protein sequence ID" value="WCT11725.1"/>
    <property type="molecule type" value="Genomic_DNA"/>
</dbReference>
<dbReference type="NCBIfam" id="NF009774">
    <property type="entry name" value="PRK13271.1"/>
    <property type="match status" value="1"/>
</dbReference>
<dbReference type="Proteomes" id="UP001216139">
    <property type="component" value="Chromosome"/>
</dbReference>
<dbReference type="InterPro" id="IPR001661">
    <property type="entry name" value="Glyco_hydro_37"/>
</dbReference>
<proteinExistence type="predicted"/>
<dbReference type="Pfam" id="PF01204">
    <property type="entry name" value="Trehalase"/>
    <property type="match status" value="1"/>
</dbReference>
<dbReference type="InterPro" id="IPR018232">
    <property type="entry name" value="Glyco_hydro_37_CS"/>
</dbReference>
<gene>
    <name evidence="5" type="primary">treF</name>
    <name evidence="5" type="ORF">PQO05_23630</name>
</gene>
<feature type="signal peptide" evidence="4">
    <location>
        <begin position="1"/>
        <end position="19"/>
    </location>
</feature>
<evidence type="ECO:0000256" key="1">
    <source>
        <dbReference type="ARBA" id="ARBA00022801"/>
    </source>
</evidence>
<feature type="chain" id="PRO_5046211832" evidence="4">
    <location>
        <begin position="20"/>
        <end position="522"/>
    </location>
</feature>
<feature type="region of interest" description="Disordered" evidence="3">
    <location>
        <begin position="258"/>
        <end position="277"/>
    </location>
</feature>
<dbReference type="RefSeq" id="WP_273629914.1">
    <property type="nucleotide sequence ID" value="NZ_CP117167.1"/>
</dbReference>
<dbReference type="SUPFAM" id="SSF48208">
    <property type="entry name" value="Six-hairpin glycosidases"/>
    <property type="match status" value="1"/>
</dbReference>
<keyword evidence="4" id="KW-0732">Signal</keyword>